<dbReference type="EMBL" id="CP003426">
    <property type="protein sequence ID" value="AFI30783.1"/>
    <property type="molecule type" value="Genomic_DNA"/>
</dbReference>
<dbReference type="Proteomes" id="UP000005212">
    <property type="component" value="Chromosome"/>
</dbReference>
<dbReference type="PATRIC" id="fig|1155096.3.peg.4"/>
<accession>I0FBC7</accession>
<gene>
    <name evidence="1" type="ordered locus">Q7M_4</name>
</gene>
<dbReference type="HOGENOM" id="CLU_212527_0_0_12"/>
<sequence>MEMEAFIAQVDANIEAMDREFKEFQRRYGSDKSFEDWIEYEEKKRRMKEVNSVKG</sequence>
<protein>
    <submittedName>
        <fullName evidence="1">Uncharacterized protein</fullName>
    </submittedName>
</protein>
<evidence type="ECO:0000313" key="1">
    <source>
        <dbReference type="EMBL" id="AFI30783.1"/>
    </source>
</evidence>
<name>I0FBC7_BORCA</name>
<organism evidence="1 2">
    <name type="scientific">Borrelia crocidurae (strain Achema)</name>
    <dbReference type="NCBI Taxonomy" id="1155096"/>
    <lineage>
        <taxon>Bacteria</taxon>
        <taxon>Pseudomonadati</taxon>
        <taxon>Spirochaetota</taxon>
        <taxon>Spirochaetia</taxon>
        <taxon>Spirochaetales</taxon>
        <taxon>Borreliaceae</taxon>
        <taxon>Borrelia</taxon>
    </lineage>
</organism>
<reference evidence="1 2" key="1">
    <citation type="journal article" date="2012" name="J. Bacteriol.">
        <title>Complete Genome Sequence of Borrelia crocidurae.</title>
        <authorList>
            <person name="Elbir H."/>
            <person name="Gimenez G."/>
            <person name="Robert C."/>
            <person name="Bergstrom S."/>
            <person name="Cutler S."/>
            <person name="Raoult D."/>
            <person name="Drancourt M."/>
        </authorList>
    </citation>
    <scope>NUCLEOTIDE SEQUENCE [LARGE SCALE GENOMIC DNA]</scope>
    <source>
        <strain evidence="1 2">Achema</strain>
    </source>
</reference>
<dbReference type="AlphaFoldDB" id="I0FBC7"/>
<dbReference type="RefSeq" id="WP_014695914.1">
    <property type="nucleotide sequence ID" value="NC_017808.1"/>
</dbReference>
<reference evidence="2" key="2">
    <citation type="submission" date="2012-03" db="EMBL/GenBank/DDBJ databases">
        <title>Complete genome sequence of Borrelia crocidurae.</title>
        <authorList>
            <person name="Elbir H."/>
            <person name="Gimenez G."/>
            <person name="Robert C."/>
            <person name="Raoult D."/>
            <person name="Drancourt M."/>
        </authorList>
    </citation>
    <scope>NUCLEOTIDE SEQUENCE [LARGE SCALE GENOMIC DNA]</scope>
    <source>
        <strain evidence="2">Achema</strain>
    </source>
</reference>
<evidence type="ECO:0000313" key="2">
    <source>
        <dbReference type="Proteomes" id="UP000005212"/>
    </source>
</evidence>
<dbReference type="KEGG" id="bcw:Q7M_4"/>
<proteinExistence type="predicted"/>